<protein>
    <recommendedName>
        <fullName evidence="1">NADP-dependent oxidoreductase domain-containing protein</fullName>
    </recommendedName>
</protein>
<reference evidence="2 3" key="1">
    <citation type="journal article" date="2013" name="Nat. Genet.">
        <title>The high-quality draft genome of peach (Prunus persica) identifies unique patterns of genetic diversity, domestication and genome evolution.</title>
        <authorList>
            <consortium name="International Peach Genome Initiative"/>
            <person name="Verde I."/>
            <person name="Abbott A.G."/>
            <person name="Scalabrin S."/>
            <person name="Jung S."/>
            <person name="Shu S."/>
            <person name="Marroni F."/>
            <person name="Zhebentyayeva T."/>
            <person name="Dettori M.T."/>
            <person name="Grimwood J."/>
            <person name="Cattonaro F."/>
            <person name="Zuccolo A."/>
            <person name="Rossini L."/>
            <person name="Jenkins J."/>
            <person name="Vendramin E."/>
            <person name="Meisel L.A."/>
            <person name="Decroocq V."/>
            <person name="Sosinski B."/>
            <person name="Prochnik S."/>
            <person name="Mitros T."/>
            <person name="Policriti A."/>
            <person name="Cipriani G."/>
            <person name="Dondini L."/>
            <person name="Ficklin S."/>
            <person name="Goodstein D.M."/>
            <person name="Xuan P."/>
            <person name="Del Fabbro C."/>
            <person name="Aramini V."/>
            <person name="Copetti D."/>
            <person name="Gonzalez S."/>
            <person name="Horner D.S."/>
            <person name="Falchi R."/>
            <person name="Lucas S."/>
            <person name="Mica E."/>
            <person name="Maldonado J."/>
            <person name="Lazzari B."/>
            <person name="Bielenberg D."/>
            <person name="Pirona R."/>
            <person name="Miculan M."/>
            <person name="Barakat A."/>
            <person name="Testolin R."/>
            <person name="Stella A."/>
            <person name="Tartarini S."/>
            <person name="Tonutti P."/>
            <person name="Arus P."/>
            <person name="Orellana A."/>
            <person name="Wells C."/>
            <person name="Main D."/>
            <person name="Vizzotto G."/>
            <person name="Silva H."/>
            <person name="Salamini F."/>
            <person name="Schmutz J."/>
            <person name="Morgante M."/>
            <person name="Rokhsar D.S."/>
        </authorList>
    </citation>
    <scope>NUCLEOTIDE SEQUENCE [LARGE SCALE GENOMIC DNA]</scope>
    <source>
        <strain evidence="3">cv. Nemared</strain>
    </source>
</reference>
<proteinExistence type="predicted"/>
<dbReference type="SUPFAM" id="SSF51430">
    <property type="entry name" value="NAD(P)-linked oxidoreductase"/>
    <property type="match status" value="1"/>
</dbReference>
<keyword evidence="3" id="KW-1185">Reference proteome</keyword>
<accession>A0A251MYP8</accession>
<dbReference type="Gramene" id="ONH92205">
    <property type="protein sequence ID" value="ONH92205"/>
    <property type="gene ID" value="PRUPE_8G162600"/>
</dbReference>
<dbReference type="Gene3D" id="3.20.20.100">
    <property type="entry name" value="NADP-dependent oxidoreductase domain"/>
    <property type="match status" value="1"/>
</dbReference>
<evidence type="ECO:0000313" key="2">
    <source>
        <dbReference type="EMBL" id="ONH92205.1"/>
    </source>
</evidence>
<evidence type="ECO:0000259" key="1">
    <source>
        <dbReference type="Pfam" id="PF00248"/>
    </source>
</evidence>
<sequence length="69" mass="7878">MNFGEQNTFRESFGLLDQAFLAGINFFDSAEMYPVVQRAQTQGRSEERRFGNQACLICACQFLDEVDLC</sequence>
<dbReference type="EMBL" id="CM007658">
    <property type="protein sequence ID" value="ONH92205.1"/>
    <property type="molecule type" value="Genomic_DNA"/>
</dbReference>
<feature type="domain" description="NADP-dependent oxidoreductase" evidence="1">
    <location>
        <begin position="2"/>
        <end position="47"/>
    </location>
</feature>
<organism evidence="2 3">
    <name type="scientific">Prunus persica</name>
    <name type="common">Peach</name>
    <name type="synonym">Amygdalus persica</name>
    <dbReference type="NCBI Taxonomy" id="3760"/>
    <lineage>
        <taxon>Eukaryota</taxon>
        <taxon>Viridiplantae</taxon>
        <taxon>Streptophyta</taxon>
        <taxon>Embryophyta</taxon>
        <taxon>Tracheophyta</taxon>
        <taxon>Spermatophyta</taxon>
        <taxon>Magnoliopsida</taxon>
        <taxon>eudicotyledons</taxon>
        <taxon>Gunneridae</taxon>
        <taxon>Pentapetalae</taxon>
        <taxon>rosids</taxon>
        <taxon>fabids</taxon>
        <taxon>Rosales</taxon>
        <taxon>Rosaceae</taxon>
        <taxon>Amygdaloideae</taxon>
        <taxon>Amygdaleae</taxon>
        <taxon>Prunus</taxon>
    </lineage>
</organism>
<dbReference type="AlphaFoldDB" id="A0A251MYP8"/>
<name>A0A251MYP8_PRUPE</name>
<dbReference type="STRING" id="3760.A0A251MYP8"/>
<gene>
    <name evidence="2" type="ORF">PRUPE_8G162600</name>
</gene>
<evidence type="ECO:0000313" key="3">
    <source>
        <dbReference type="Proteomes" id="UP000006882"/>
    </source>
</evidence>
<dbReference type="Pfam" id="PF00248">
    <property type="entry name" value="Aldo_ket_red"/>
    <property type="match status" value="1"/>
</dbReference>
<dbReference type="InterPro" id="IPR036812">
    <property type="entry name" value="NAD(P)_OxRdtase_dom_sf"/>
</dbReference>
<dbReference type="InterPro" id="IPR023210">
    <property type="entry name" value="NADP_OxRdtase_dom"/>
</dbReference>
<dbReference type="Proteomes" id="UP000006882">
    <property type="component" value="Chromosome G8"/>
</dbReference>